<dbReference type="Pfam" id="PF14602">
    <property type="entry name" value="Hexapep_2"/>
    <property type="match status" value="1"/>
</dbReference>
<sequence>MNKYARGLVVIPCGSIKMVWTKLFHMGSFSAPVVCQISPRTEITLDGGKLTIGKGFKMRDGAKIRVRKGAVCELGKNTSVNSNNMIACREHIKIGANVQLSPNVQIYDHDHDFRVEGGVTAGKYKTAPVEIGDNCWIGANTVILRGTKLGDNCVVGAGCVIKGEYPAGSVIVQKRITQDKG</sequence>
<dbReference type="InterPro" id="IPR011004">
    <property type="entry name" value="Trimer_LpxA-like_sf"/>
</dbReference>
<name>A0ABQ0BMM0_9FIRM</name>
<dbReference type="EMBL" id="BAABZQ010000001">
    <property type="protein sequence ID" value="GAA6497778.1"/>
    <property type="molecule type" value="Genomic_DNA"/>
</dbReference>
<gene>
    <name evidence="1" type="ORF">K340107D12_05940</name>
</gene>
<proteinExistence type="predicted"/>
<dbReference type="Gene3D" id="2.160.10.10">
    <property type="entry name" value="Hexapeptide repeat proteins"/>
    <property type="match status" value="1"/>
</dbReference>
<dbReference type="PANTHER" id="PTHR23416">
    <property type="entry name" value="SIALIC ACID SYNTHASE-RELATED"/>
    <property type="match status" value="1"/>
</dbReference>
<evidence type="ECO:0008006" key="3">
    <source>
        <dbReference type="Google" id="ProtNLM"/>
    </source>
</evidence>
<evidence type="ECO:0000313" key="1">
    <source>
        <dbReference type="EMBL" id="GAA6497778.1"/>
    </source>
</evidence>
<dbReference type="RefSeq" id="WP_256129534.1">
    <property type="nucleotide sequence ID" value="NZ_BAABZQ010000001.1"/>
</dbReference>
<reference evidence="1 2" key="1">
    <citation type="submission" date="2024-04" db="EMBL/GenBank/DDBJ databases">
        <title>Defined microbial consortia suppress multidrug-resistant proinflammatory Enterobacteriaceae via ecological control.</title>
        <authorList>
            <person name="Furuichi M."/>
            <person name="Kawaguchi T."/>
            <person name="Pust M."/>
            <person name="Yasuma K."/>
            <person name="Plichta D."/>
            <person name="Hasegawa N."/>
            <person name="Ohya T."/>
            <person name="Bhattarai S."/>
            <person name="Sasajima S."/>
            <person name="Aoto Y."/>
            <person name="Tuganbaev T."/>
            <person name="Yaginuma M."/>
            <person name="Ueda M."/>
            <person name="Okahashi N."/>
            <person name="Amafuji K."/>
            <person name="Kiridooshi Y."/>
            <person name="Sugita K."/>
            <person name="Strazar M."/>
            <person name="Skelly A."/>
            <person name="Suda W."/>
            <person name="Hattori M."/>
            <person name="Nakamoto N."/>
            <person name="Caballero S."/>
            <person name="Norman J."/>
            <person name="Olle B."/>
            <person name="Tanoue T."/>
            <person name="Arita M."/>
            <person name="Bucci V."/>
            <person name="Atarashi K."/>
            <person name="Xavier R."/>
            <person name="Honda K."/>
        </authorList>
    </citation>
    <scope>NUCLEOTIDE SEQUENCE [LARGE SCALE GENOMIC DNA]</scope>
    <source>
        <strain evidence="2">k34-0107-D12</strain>
    </source>
</reference>
<keyword evidence="2" id="KW-1185">Reference proteome</keyword>
<comment type="caution">
    <text evidence="1">The sequence shown here is derived from an EMBL/GenBank/DDBJ whole genome shotgun (WGS) entry which is preliminary data.</text>
</comment>
<dbReference type="InterPro" id="IPR001451">
    <property type="entry name" value="Hexapep"/>
</dbReference>
<evidence type="ECO:0000313" key="2">
    <source>
        <dbReference type="Proteomes" id="UP001600941"/>
    </source>
</evidence>
<dbReference type="CDD" id="cd04647">
    <property type="entry name" value="LbH_MAT_like"/>
    <property type="match status" value="1"/>
</dbReference>
<dbReference type="Proteomes" id="UP001600941">
    <property type="component" value="Unassembled WGS sequence"/>
</dbReference>
<organism evidence="1 2">
    <name type="scientific">Blautia parvula</name>
    <dbReference type="NCBI Taxonomy" id="2877527"/>
    <lineage>
        <taxon>Bacteria</taxon>
        <taxon>Bacillati</taxon>
        <taxon>Bacillota</taxon>
        <taxon>Clostridia</taxon>
        <taxon>Lachnospirales</taxon>
        <taxon>Lachnospiraceae</taxon>
        <taxon>Blautia</taxon>
    </lineage>
</organism>
<dbReference type="SUPFAM" id="SSF51161">
    <property type="entry name" value="Trimeric LpxA-like enzymes"/>
    <property type="match status" value="1"/>
</dbReference>
<protein>
    <recommendedName>
        <fullName evidence="3">Acyltransferase</fullName>
    </recommendedName>
</protein>
<accession>A0ABQ0BMM0</accession>
<dbReference type="InterPro" id="IPR051159">
    <property type="entry name" value="Hexapeptide_acetyltransf"/>
</dbReference>